<accession>A0A099ICX5</accession>
<reference evidence="2 3" key="1">
    <citation type="submission" date="2014-08" db="EMBL/GenBank/DDBJ databases">
        <title>Clostridium innocuum, an unnegligible vancomycin-resistant pathogen causing extra-intestinal infections.</title>
        <authorList>
            <person name="Feng Y."/>
            <person name="Chiu C.-H."/>
        </authorList>
    </citation>
    <scope>NUCLEOTIDE SEQUENCE [LARGE SCALE GENOMIC DNA]</scope>
    <source>
        <strain evidence="2 3">AN88</strain>
    </source>
</reference>
<dbReference type="GO" id="GO:0006002">
    <property type="term" value="P:fructose 6-phosphate metabolic process"/>
    <property type="evidence" value="ECO:0007669"/>
    <property type="project" value="TreeGrafter"/>
</dbReference>
<sequence>MNMLLKFDEEWARSSVNGALAIRKDINRIVDEICAQGYRNICWLGIGGTWASGMQAAVHMKEQSEIETWAENASEYNTTGNKRVGEGTVVITSSVTGSTVEVVEAVKRMQAAGAKVIGFIDIDTTELAKLVDYEIAYPVNEQLKFFMVADRFMQNNGEFSDCDAMYAEFEAHLAQALIDVEKKADAFGQEFAKKHWNDPIHYFVGAGNQWGATYSYAMCYWEEQLWIKTKSITSGEFFHGMFEIITKETPVTVFIGEDAQRPLSERVAKFLPRICENYTIIDTRDYELKGISEGYRKHISHLVMHAVNNRIDAYMERETRHPMDIRRYYRRLDY</sequence>
<dbReference type="Pfam" id="PF01380">
    <property type="entry name" value="SIS"/>
    <property type="match status" value="1"/>
</dbReference>
<keyword evidence="2" id="KW-0808">Transferase</keyword>
<evidence type="ECO:0000313" key="3">
    <source>
        <dbReference type="Proteomes" id="UP000030008"/>
    </source>
</evidence>
<evidence type="ECO:0000313" key="2">
    <source>
        <dbReference type="EMBL" id="KGJ54808.1"/>
    </source>
</evidence>
<keyword evidence="2" id="KW-0032">Aminotransferase</keyword>
<dbReference type="InterPro" id="IPR024713">
    <property type="entry name" value="Fructosamine_deglycase_FrlB"/>
</dbReference>
<proteinExistence type="predicted"/>
<dbReference type="AlphaFoldDB" id="A0A099ICX5"/>
<dbReference type="SUPFAM" id="SSF53697">
    <property type="entry name" value="SIS domain"/>
    <property type="match status" value="1"/>
</dbReference>
<gene>
    <name evidence="2" type="ORF">CIAN88_01600</name>
</gene>
<dbReference type="InterPro" id="IPR001347">
    <property type="entry name" value="SIS_dom"/>
</dbReference>
<feature type="domain" description="SIS" evidence="1">
    <location>
        <begin position="29"/>
        <end position="158"/>
    </location>
</feature>
<dbReference type="GO" id="GO:0004360">
    <property type="term" value="F:glutamine-fructose-6-phosphate transaminase (isomerizing) activity"/>
    <property type="evidence" value="ECO:0007669"/>
    <property type="project" value="TreeGrafter"/>
</dbReference>
<dbReference type="PIRSF" id="PIRSF009290">
    <property type="entry name" value="FrlB"/>
    <property type="match status" value="1"/>
</dbReference>
<dbReference type="GO" id="GO:0097367">
    <property type="term" value="F:carbohydrate derivative binding"/>
    <property type="evidence" value="ECO:0007669"/>
    <property type="project" value="InterPro"/>
</dbReference>
<organism evidence="2 3">
    <name type="scientific">Clostridium innocuum</name>
    <dbReference type="NCBI Taxonomy" id="1522"/>
    <lineage>
        <taxon>Bacteria</taxon>
        <taxon>Bacillati</taxon>
        <taxon>Bacillota</taxon>
        <taxon>Clostridia</taxon>
        <taxon>Eubacteriales</taxon>
        <taxon>Clostridiaceae</taxon>
        <taxon>Clostridium</taxon>
    </lineage>
</organism>
<dbReference type="Proteomes" id="UP000030008">
    <property type="component" value="Unassembled WGS sequence"/>
</dbReference>
<dbReference type="GO" id="GO:0006487">
    <property type="term" value="P:protein N-linked glycosylation"/>
    <property type="evidence" value="ECO:0007669"/>
    <property type="project" value="TreeGrafter"/>
</dbReference>
<dbReference type="PANTHER" id="PTHR10937">
    <property type="entry name" value="GLUCOSAMINE--FRUCTOSE-6-PHOSPHATE AMINOTRANSFERASE, ISOMERIZING"/>
    <property type="match status" value="1"/>
</dbReference>
<dbReference type="Gene3D" id="3.40.50.10490">
    <property type="entry name" value="Glucose-6-phosphate isomerase like protein, domain 1"/>
    <property type="match status" value="2"/>
</dbReference>
<comment type="caution">
    <text evidence="2">The sequence shown here is derived from an EMBL/GenBank/DDBJ whole genome shotgun (WGS) entry which is preliminary data.</text>
</comment>
<evidence type="ECO:0000259" key="1">
    <source>
        <dbReference type="PROSITE" id="PS51464"/>
    </source>
</evidence>
<dbReference type="PANTHER" id="PTHR10937:SF14">
    <property type="entry name" value="FRUCTOSELYSINE 6-PHOSPHATE DEGLYCASE"/>
    <property type="match status" value="1"/>
</dbReference>
<dbReference type="InterPro" id="IPR035488">
    <property type="entry name" value="FrlB_SIS"/>
</dbReference>
<dbReference type="GO" id="GO:0006047">
    <property type="term" value="P:UDP-N-acetylglucosamine metabolic process"/>
    <property type="evidence" value="ECO:0007669"/>
    <property type="project" value="TreeGrafter"/>
</dbReference>
<protein>
    <submittedName>
        <fullName evidence="2">Glucosamine-fructose-6-phosphate aminotransferase</fullName>
    </submittedName>
</protein>
<dbReference type="InterPro" id="IPR046348">
    <property type="entry name" value="SIS_dom_sf"/>
</dbReference>
<name>A0A099ICX5_CLOIN</name>
<dbReference type="EMBL" id="JQIF01000008">
    <property type="protein sequence ID" value="KGJ54808.1"/>
    <property type="molecule type" value="Genomic_DNA"/>
</dbReference>
<dbReference type="PROSITE" id="PS51464">
    <property type="entry name" value="SIS"/>
    <property type="match status" value="1"/>
</dbReference>
<dbReference type="CDD" id="cd05710">
    <property type="entry name" value="SIS_1"/>
    <property type="match status" value="1"/>
</dbReference>